<dbReference type="InterPro" id="IPR023298">
    <property type="entry name" value="ATPase_P-typ_TM_dom_sf"/>
</dbReference>
<evidence type="ECO:0000256" key="3">
    <source>
        <dbReference type="ARBA" id="ARBA00022475"/>
    </source>
</evidence>
<keyword evidence="7" id="KW-0067">ATP-binding</keyword>
<dbReference type="GO" id="GO:0016887">
    <property type="term" value="F:ATP hydrolysis activity"/>
    <property type="evidence" value="ECO:0007669"/>
    <property type="project" value="InterPro"/>
</dbReference>
<dbReference type="GO" id="GO:0036376">
    <property type="term" value="P:sodium ion export across plasma membrane"/>
    <property type="evidence" value="ECO:0007669"/>
    <property type="project" value="TreeGrafter"/>
</dbReference>
<evidence type="ECO:0000256" key="1">
    <source>
        <dbReference type="ARBA" id="ARBA00004651"/>
    </source>
</evidence>
<dbReference type="InterPro" id="IPR044492">
    <property type="entry name" value="P_typ_ATPase_HD_dom"/>
</dbReference>
<feature type="transmembrane region" description="Helical" evidence="12">
    <location>
        <begin position="280"/>
        <end position="307"/>
    </location>
</feature>
<dbReference type="Pfam" id="PF00689">
    <property type="entry name" value="Cation_ATPase_C"/>
    <property type="match status" value="1"/>
</dbReference>
<keyword evidence="3" id="KW-1003">Cell membrane</keyword>
<evidence type="ECO:0000313" key="15">
    <source>
        <dbReference type="Proteomes" id="UP000009881"/>
    </source>
</evidence>
<comment type="caution">
    <text evidence="14">The sequence shown here is derived from an EMBL/GenBank/DDBJ whole genome shotgun (WGS) entry which is preliminary data.</text>
</comment>
<dbReference type="InterPro" id="IPR001757">
    <property type="entry name" value="P_typ_ATPase"/>
</dbReference>
<dbReference type="InterPro" id="IPR018303">
    <property type="entry name" value="ATPase_P-typ_P_site"/>
</dbReference>
<feature type="transmembrane region" description="Helical" evidence="12">
    <location>
        <begin position="89"/>
        <end position="105"/>
    </location>
</feature>
<evidence type="ECO:0000256" key="5">
    <source>
        <dbReference type="ARBA" id="ARBA00022692"/>
    </source>
</evidence>
<dbReference type="InterPro" id="IPR059000">
    <property type="entry name" value="ATPase_P-type_domA"/>
</dbReference>
<dbReference type="PATRIC" id="fig|1238182.3.peg.427"/>
<dbReference type="InterPro" id="IPR006068">
    <property type="entry name" value="ATPase_P-typ_cation-transptr_C"/>
</dbReference>
<dbReference type="AlphaFoldDB" id="K9HQ17"/>
<dbReference type="SMART" id="SM00831">
    <property type="entry name" value="Cation_ATPase_N"/>
    <property type="match status" value="1"/>
</dbReference>
<dbReference type="InterPro" id="IPR050510">
    <property type="entry name" value="Cation_transp_ATPase_P-type"/>
</dbReference>
<dbReference type="Gene3D" id="2.70.150.10">
    <property type="entry name" value="Calcium-transporting ATPase, cytoplasmic transduction domain A"/>
    <property type="match status" value="1"/>
</dbReference>
<sequence length="903" mass="95095">MPLDTRRPSTTTWHSLKASEALERLGSSPHGLGAAEAEARLKEAGPNRLPEAERRPAWKRFAVQFNNVLIIVLLVAGVVTLALGHYVDSGVIFGVVLVNALIGYIQEGKAEKALESIKGMLSPEAVVLRDGRRTRVKAETIVPGDVVVIEPGDRIPADLRIIKARGLRVQEAALTGESVPVDKTAAPAPLTAPLAERVSLAFAGTTAVQGHAQGVVFGTALHTEIGRISEMLSRVETLDTPLLRQLAHFGRMLTAAILGLAAVAFLVGTVLRGYSMEDMFLAVVGLAVAAIPEGLPAIVTITLAIGVKRMAGRNAIIRRLPAVETLGSVSVICSDKTGTLTRNEMTTRAYALADGAVEVAGTGYAPVGTFQRDGTAFDPLDDPLLARVLVAGAVCADALVEETGAGGWTVTGDPTEGALVVAAGKAGLDPETLRREHRRLDAIPFESERAYMATLDADPDGGRPNIHVKGAPEVILRLCGTEATAEGERPIDRDAWHARAGDLSSRGMRVLALAERPGAPSDTHLDEAHVAENLTLLGLVGLIDPPREEAMQAVARCLSAGIRVKMITGDHAMTARAIGTALGLPGAGEAMTGADIDATSDEDLRRRVREVDVFARATPEHKLRLVTALQHDGSICAMTGDGVNDAPALKRADVGVAMGVQGTDAAKEAAEMVLADDNFASIAAAVEEGRTVYDNIKKAITFILPTNGGQAMTILAAIALGTMLPITPVQILWVNMITAVTLALALAFEPPEKGVMARRPRPSGAPILSGFLMWRVAFVSALLLVAVFGLFLWQVKGEGADPATARTVAVNMLVAGEIAYLFSSRYLTASAFSWDCFAGSRAALIAVALVVVAQAAFTYWPPMAFLFGTAPLTGEHWAAIAGCAVLVFLAVEAEKAVVRRREQ</sequence>
<evidence type="ECO:0000256" key="12">
    <source>
        <dbReference type="SAM" id="Phobius"/>
    </source>
</evidence>
<feature type="transmembrane region" description="Helical" evidence="12">
    <location>
        <begin position="61"/>
        <end position="83"/>
    </location>
</feature>
<feature type="transmembrane region" description="Helical" evidence="12">
    <location>
        <begin position="252"/>
        <end position="274"/>
    </location>
</feature>
<evidence type="ECO:0000313" key="14">
    <source>
        <dbReference type="EMBL" id="EKV32388.1"/>
    </source>
</evidence>
<evidence type="ECO:0000256" key="7">
    <source>
        <dbReference type="ARBA" id="ARBA00022840"/>
    </source>
</evidence>
<dbReference type="GO" id="GO:0005391">
    <property type="term" value="F:P-type sodium:potassium-exchanging transporter activity"/>
    <property type="evidence" value="ECO:0007669"/>
    <property type="project" value="TreeGrafter"/>
</dbReference>
<evidence type="ECO:0000256" key="11">
    <source>
        <dbReference type="ARBA" id="ARBA00023136"/>
    </source>
</evidence>
<dbReference type="GO" id="GO:1902600">
    <property type="term" value="P:proton transmembrane transport"/>
    <property type="evidence" value="ECO:0007669"/>
    <property type="project" value="TreeGrafter"/>
</dbReference>
<dbReference type="SUPFAM" id="SSF56784">
    <property type="entry name" value="HAD-like"/>
    <property type="match status" value="1"/>
</dbReference>
<feature type="transmembrane region" description="Helical" evidence="12">
    <location>
        <begin position="803"/>
        <end position="822"/>
    </location>
</feature>
<evidence type="ECO:0000256" key="4">
    <source>
        <dbReference type="ARBA" id="ARBA00022553"/>
    </source>
</evidence>
<evidence type="ECO:0000256" key="2">
    <source>
        <dbReference type="ARBA" id="ARBA00005675"/>
    </source>
</evidence>
<dbReference type="InterPro" id="IPR004014">
    <property type="entry name" value="ATPase_P-typ_cation-transptr_N"/>
</dbReference>
<keyword evidence="10 12" id="KW-1133">Transmembrane helix</keyword>
<feature type="transmembrane region" description="Helical" evidence="12">
    <location>
        <begin position="730"/>
        <end position="748"/>
    </location>
</feature>
<dbReference type="SFLD" id="SFLDF00027">
    <property type="entry name" value="p-type_atpase"/>
    <property type="match status" value="1"/>
</dbReference>
<gene>
    <name evidence="14" type="ORF">C882_2467</name>
</gene>
<evidence type="ECO:0000256" key="10">
    <source>
        <dbReference type="ARBA" id="ARBA00022989"/>
    </source>
</evidence>
<evidence type="ECO:0000259" key="13">
    <source>
        <dbReference type="SMART" id="SM00831"/>
    </source>
</evidence>
<reference evidence="14 15" key="1">
    <citation type="journal article" date="2013" name="Genome Announc.">
        <title>Draft Genome Sequence of an Alphaproteobacterium, Caenispirillum salinarum AK4(T), Isolated from a Solar Saltern.</title>
        <authorList>
            <person name="Khatri I."/>
            <person name="Singh A."/>
            <person name="Korpole S."/>
            <person name="Pinnaka A.K."/>
            <person name="Subramanian S."/>
        </authorList>
    </citation>
    <scope>NUCLEOTIDE SEQUENCE [LARGE SCALE GENOMIC DNA]</scope>
    <source>
        <strain evidence="14 15">AK4</strain>
    </source>
</reference>
<dbReference type="NCBIfam" id="TIGR01494">
    <property type="entry name" value="ATPase_P-type"/>
    <property type="match status" value="3"/>
</dbReference>
<dbReference type="STRING" id="1238182.C882_2467"/>
<dbReference type="Pfam" id="PF00690">
    <property type="entry name" value="Cation_ATPase_N"/>
    <property type="match status" value="1"/>
</dbReference>
<dbReference type="SUPFAM" id="SSF81653">
    <property type="entry name" value="Calcium ATPase, transduction domain A"/>
    <property type="match status" value="1"/>
</dbReference>
<keyword evidence="15" id="KW-1185">Reference proteome</keyword>
<dbReference type="Pfam" id="PF00122">
    <property type="entry name" value="E1-E2_ATPase"/>
    <property type="match status" value="1"/>
</dbReference>
<comment type="subcellular location">
    <subcellularLocation>
        <location evidence="1">Cell membrane</location>
        <topology evidence="1">Multi-pass membrane protein</topology>
    </subcellularLocation>
</comment>
<dbReference type="InterPro" id="IPR023299">
    <property type="entry name" value="ATPase_P-typ_cyto_dom_N"/>
</dbReference>
<dbReference type="PANTHER" id="PTHR43294">
    <property type="entry name" value="SODIUM/POTASSIUM-TRANSPORTING ATPASE SUBUNIT ALPHA"/>
    <property type="match status" value="1"/>
</dbReference>
<dbReference type="Pfam" id="PF13246">
    <property type="entry name" value="Cation_ATPase"/>
    <property type="match status" value="1"/>
</dbReference>
<feature type="transmembrane region" description="Helical" evidence="12">
    <location>
        <begin position="699"/>
        <end position="724"/>
    </location>
</feature>
<dbReference type="GO" id="GO:0005886">
    <property type="term" value="C:plasma membrane"/>
    <property type="evidence" value="ECO:0007669"/>
    <property type="project" value="UniProtKB-SubCell"/>
</dbReference>
<accession>K9HQ17</accession>
<dbReference type="SUPFAM" id="SSF81665">
    <property type="entry name" value="Calcium ATPase, transmembrane domain M"/>
    <property type="match status" value="1"/>
</dbReference>
<dbReference type="InterPro" id="IPR023214">
    <property type="entry name" value="HAD_sf"/>
</dbReference>
<keyword evidence="11 12" id="KW-0472">Membrane</keyword>
<dbReference type="GO" id="GO:1990573">
    <property type="term" value="P:potassium ion import across plasma membrane"/>
    <property type="evidence" value="ECO:0007669"/>
    <property type="project" value="TreeGrafter"/>
</dbReference>
<name>K9HQ17_9PROT</name>
<dbReference type="GO" id="GO:0006883">
    <property type="term" value="P:intracellular sodium ion homeostasis"/>
    <property type="evidence" value="ECO:0007669"/>
    <property type="project" value="TreeGrafter"/>
</dbReference>
<organism evidence="14 15">
    <name type="scientific">Caenispirillum salinarum AK4</name>
    <dbReference type="NCBI Taxonomy" id="1238182"/>
    <lineage>
        <taxon>Bacteria</taxon>
        <taxon>Pseudomonadati</taxon>
        <taxon>Pseudomonadota</taxon>
        <taxon>Alphaproteobacteria</taxon>
        <taxon>Rhodospirillales</taxon>
        <taxon>Novispirillaceae</taxon>
        <taxon>Caenispirillum</taxon>
    </lineage>
</organism>
<keyword evidence="4" id="KW-0597">Phosphoprotein</keyword>
<dbReference type="SUPFAM" id="SSF81660">
    <property type="entry name" value="Metal cation-transporting ATPase, ATP-binding domain N"/>
    <property type="match status" value="1"/>
</dbReference>
<dbReference type="InterPro" id="IPR036412">
    <property type="entry name" value="HAD-like_sf"/>
</dbReference>
<dbReference type="FunFam" id="2.70.150.10:FF:000160">
    <property type="entry name" value="Sarcoplasmic/endoplasmic reticulum calcium ATPase 1"/>
    <property type="match status" value="1"/>
</dbReference>
<keyword evidence="6" id="KW-0547">Nucleotide-binding</keyword>
<dbReference type="CDD" id="cd02080">
    <property type="entry name" value="P-type_ATPase_cation"/>
    <property type="match status" value="1"/>
</dbReference>
<dbReference type="Gene3D" id="3.40.1110.10">
    <property type="entry name" value="Calcium-transporting ATPase, cytoplasmic domain N"/>
    <property type="match status" value="1"/>
</dbReference>
<dbReference type="GO" id="GO:0005524">
    <property type="term" value="F:ATP binding"/>
    <property type="evidence" value="ECO:0007669"/>
    <property type="project" value="UniProtKB-KW"/>
</dbReference>
<dbReference type="EMBL" id="ANHY01000003">
    <property type="protein sequence ID" value="EKV32388.1"/>
    <property type="molecule type" value="Genomic_DNA"/>
</dbReference>
<dbReference type="PROSITE" id="PS00154">
    <property type="entry name" value="ATPASE_E1_E2"/>
    <property type="match status" value="1"/>
</dbReference>
<dbReference type="SFLD" id="SFLDS00003">
    <property type="entry name" value="Haloacid_Dehalogenase"/>
    <property type="match status" value="1"/>
</dbReference>
<dbReference type="FunFam" id="3.40.50.1000:FF:000001">
    <property type="entry name" value="Phospholipid-transporting ATPase IC"/>
    <property type="match status" value="1"/>
</dbReference>
<feature type="domain" description="Cation-transporting P-type ATPase N-terminal" evidence="13">
    <location>
        <begin position="12"/>
        <end position="85"/>
    </location>
</feature>
<dbReference type="InterPro" id="IPR008250">
    <property type="entry name" value="ATPase_P-typ_transduc_dom_A_sf"/>
</dbReference>
<protein>
    <submittedName>
        <fullName evidence="14">Ca ion P-type ATPase</fullName>
    </submittedName>
</protein>
<dbReference type="PRINTS" id="PR00119">
    <property type="entry name" value="CATATPASE"/>
</dbReference>
<dbReference type="PANTHER" id="PTHR43294:SF21">
    <property type="entry name" value="CATION TRANSPORTING ATPASE"/>
    <property type="match status" value="1"/>
</dbReference>
<evidence type="ECO:0000256" key="9">
    <source>
        <dbReference type="ARBA" id="ARBA00022967"/>
    </source>
</evidence>
<dbReference type="Proteomes" id="UP000009881">
    <property type="component" value="Unassembled WGS sequence"/>
</dbReference>
<dbReference type="eggNOG" id="COG0474">
    <property type="taxonomic scope" value="Bacteria"/>
</dbReference>
<dbReference type="Gene3D" id="1.20.1110.10">
    <property type="entry name" value="Calcium-transporting ATPase, transmembrane domain"/>
    <property type="match status" value="1"/>
</dbReference>
<keyword evidence="5 12" id="KW-0812">Transmembrane</keyword>
<proteinExistence type="inferred from homology"/>
<keyword evidence="9" id="KW-1278">Translocase</keyword>
<comment type="similarity">
    <text evidence="2">Belongs to the cation transport ATPase (P-type) (TC 3.A.3) family. Type IIA subfamily.</text>
</comment>
<dbReference type="GO" id="GO:0030007">
    <property type="term" value="P:intracellular potassium ion homeostasis"/>
    <property type="evidence" value="ECO:0007669"/>
    <property type="project" value="TreeGrafter"/>
</dbReference>
<feature type="transmembrane region" description="Helical" evidence="12">
    <location>
        <begin position="842"/>
        <end position="860"/>
    </location>
</feature>
<feature type="transmembrane region" description="Helical" evidence="12">
    <location>
        <begin position="768"/>
        <end position="791"/>
    </location>
</feature>
<feature type="transmembrane region" description="Helical" evidence="12">
    <location>
        <begin position="872"/>
        <end position="891"/>
    </location>
</feature>
<keyword evidence="8" id="KW-0460">Magnesium</keyword>
<dbReference type="Pfam" id="PF08282">
    <property type="entry name" value="Hydrolase_3"/>
    <property type="match status" value="1"/>
</dbReference>
<dbReference type="SFLD" id="SFLDG00002">
    <property type="entry name" value="C1.7:_P-type_atpase_like"/>
    <property type="match status" value="1"/>
</dbReference>
<evidence type="ECO:0000256" key="8">
    <source>
        <dbReference type="ARBA" id="ARBA00022842"/>
    </source>
</evidence>
<dbReference type="PRINTS" id="PR00120">
    <property type="entry name" value="HATPASE"/>
</dbReference>
<dbReference type="Gene3D" id="3.40.50.1000">
    <property type="entry name" value="HAD superfamily/HAD-like"/>
    <property type="match status" value="1"/>
</dbReference>
<dbReference type="RefSeq" id="WP_009538876.1">
    <property type="nucleotide sequence ID" value="NZ_ANHY01000003.1"/>
</dbReference>
<evidence type="ECO:0000256" key="6">
    <source>
        <dbReference type="ARBA" id="ARBA00022741"/>
    </source>
</evidence>
<dbReference type="OrthoDB" id="391538at2"/>